<dbReference type="RefSeq" id="WP_034430136.1">
    <property type="nucleotide sequence ID" value="NZ_CBTK010000010.1"/>
</dbReference>
<dbReference type="OrthoDB" id="9803237at2"/>
<evidence type="ECO:0000256" key="7">
    <source>
        <dbReference type="ARBA" id="ARBA00022705"/>
    </source>
</evidence>
<dbReference type="Pfam" id="PF07733">
    <property type="entry name" value="DNA_pol3_alpha"/>
    <property type="match status" value="1"/>
</dbReference>
<dbReference type="GO" id="GO:0006260">
    <property type="term" value="P:DNA replication"/>
    <property type="evidence" value="ECO:0007669"/>
    <property type="project" value="UniProtKB-KW"/>
</dbReference>
<dbReference type="FunFam" id="1.10.10.1600:FF:000001">
    <property type="entry name" value="DNA polymerase III subunit alpha"/>
    <property type="match status" value="1"/>
</dbReference>
<dbReference type="CDD" id="cd07433">
    <property type="entry name" value="PHP_PolIIIA_DnaE1"/>
    <property type="match status" value="1"/>
</dbReference>
<dbReference type="InterPro" id="IPR003141">
    <property type="entry name" value="Pol/His_phosphatase_N"/>
</dbReference>
<gene>
    <name evidence="11" type="primary">dnaE</name>
    <name evidence="11" type="ORF">BN874_1070025</name>
</gene>
<dbReference type="Gene3D" id="1.10.10.1600">
    <property type="entry name" value="Bacterial DNA polymerase III alpha subunit, thumb domain"/>
    <property type="match status" value="1"/>
</dbReference>
<dbReference type="NCBIfam" id="TIGR00594">
    <property type="entry name" value="polc"/>
    <property type="match status" value="1"/>
</dbReference>
<dbReference type="Gene3D" id="1.10.150.870">
    <property type="match status" value="1"/>
</dbReference>
<accession>A0A7U7G7G9</accession>
<keyword evidence="6 11" id="KW-0548">Nucleotidyltransferase</keyword>
<dbReference type="GO" id="GO:0005737">
    <property type="term" value="C:cytoplasm"/>
    <property type="evidence" value="ECO:0007669"/>
    <property type="project" value="UniProtKB-SubCell"/>
</dbReference>
<dbReference type="Gene3D" id="3.20.20.140">
    <property type="entry name" value="Metal-dependent hydrolases"/>
    <property type="match status" value="1"/>
</dbReference>
<comment type="catalytic activity">
    <reaction evidence="9">
        <text>DNA(n) + a 2'-deoxyribonucleoside 5'-triphosphate = DNA(n+1) + diphosphate</text>
        <dbReference type="Rhea" id="RHEA:22508"/>
        <dbReference type="Rhea" id="RHEA-COMP:17339"/>
        <dbReference type="Rhea" id="RHEA-COMP:17340"/>
        <dbReference type="ChEBI" id="CHEBI:33019"/>
        <dbReference type="ChEBI" id="CHEBI:61560"/>
        <dbReference type="ChEBI" id="CHEBI:173112"/>
        <dbReference type="EC" id="2.7.7.7"/>
    </reaction>
</comment>
<dbReference type="PANTHER" id="PTHR32294:SF0">
    <property type="entry name" value="DNA POLYMERASE III SUBUNIT ALPHA"/>
    <property type="match status" value="1"/>
</dbReference>
<name>A0A7U7G7G9_9GAMM</name>
<evidence type="ECO:0000313" key="12">
    <source>
        <dbReference type="Proteomes" id="UP000019184"/>
    </source>
</evidence>
<dbReference type="EMBL" id="CBTK010000010">
    <property type="protein sequence ID" value="CDH43167.1"/>
    <property type="molecule type" value="Genomic_DNA"/>
</dbReference>
<evidence type="ECO:0000313" key="11">
    <source>
        <dbReference type="EMBL" id="CDH43167.1"/>
    </source>
</evidence>
<dbReference type="InterPro" id="IPR004365">
    <property type="entry name" value="NA-bd_OB_tRNA"/>
</dbReference>
<dbReference type="EC" id="2.7.7.7" evidence="2"/>
<dbReference type="InterPro" id="IPR004013">
    <property type="entry name" value="PHP_dom"/>
</dbReference>
<dbReference type="InterPro" id="IPR004805">
    <property type="entry name" value="DnaE2/DnaE/PolC"/>
</dbReference>
<sequence length="1172" mass="130456">MTAPFVHLRLHTEYSLVDGLIRIKSLVKQAAAAAMPAVAVTDMSNLFALIKFYKAALNAGIKPIIGVDAWVRRQEGPARLALLCQNLIGYRNLTRLVSRSFLEGQQRGLPIIDYAWLTGSTDGLIALSGGRDGELGQALLNDRREQAETWLAEWQCLFPGRFYLEVQRTGRSQEEEYLDAVVELAAATGTPVVATNEVCFLKRGDFEAHEARVCIHDGVTLDDPRRPRRYSDQQYLRTPAEMAALFADLPEALENSIEIARRCNLRLELGKNVLPDFPVPEGMTTAAYFSTQARAGLEQRLPRLFDPTAANFAERRQPYDQRLEQELGVIIQMGFPGYFLIVADFIQWARAHGVPVGPGRGSGAGSLVAYALGITDLDPLAYDLLFERFLNPERVSMPDFDIDFCMEGRDKVIEYVAQRYGRDRVSQIATHGSMAAKAVVRDVGRVLGHPYGFVDRIAKLIPFELGITLDKAIEQEAELRRLYENDDEVRTLIDLARSLEGLARNVGKHAGGVVIAPSTLTDFAPLYCEEGDSSLITQFDKDDVEAAGLVKFDFLGLRTLTIIDWAVQTINRQRAATAEEPLNIATLPLDDTKTFDLLKRYQTTAVFQLESSGMKDLIRRLQPDCFEEIVALVALFRPGPLQSGMVDDFIDRKHGHARIEYPHPALATILKPTYGVILYQEQVMQIAQVLAGYSLGGADLLRRAMGKKDAEKMAKQREGFVNGAKAHQVEPETATYIFDLIDKFAGYGFNKSHSAAYALVSYQTAWLKAHYPAAFMAAVMSSDMDKTDKVVVLIEECRRMNLTLTPPAINHSEYHFTAGISGEIRYGLGAIKGVGESAIEALVQERQQNGPFHDLFDLCQRVDLRKLNRRVLDSLIRCGAFDALGTNRATLAAQLPEALQLAEQHSRNDAAGQNDMFGLAAAAEKTPTRPLHIAEVPEWEEEERLRGEKETLGVYLTGHPIHRIAAELAALGAARLHDLTENGGTLRRSNDRSVTVAGLVVSLRTRNANRGGRIGFLTLDDGSGRLEVRIFPEVYERHRMLIVEDAILLVQGALGWDEFNQTTRLNVERVLDLDGARAEYARRLWLRLDARQCAAGVLRQLAGVLAEHRAEGRCAVWMEYTGGGARVELAFGQHWRVKPNEALLKRLRELAGAEQVQLRYEQQRTVDRNSLG</sequence>
<dbReference type="InterPro" id="IPR011708">
    <property type="entry name" value="DNA_pol3_alpha_NTPase_dom"/>
</dbReference>
<evidence type="ECO:0000256" key="1">
    <source>
        <dbReference type="ARBA" id="ARBA00004496"/>
    </source>
</evidence>
<keyword evidence="4" id="KW-0963">Cytoplasm</keyword>
<proteinExistence type="predicted"/>
<dbReference type="Pfam" id="PF14579">
    <property type="entry name" value="HHH_6"/>
    <property type="match status" value="1"/>
</dbReference>
<evidence type="ECO:0000256" key="5">
    <source>
        <dbReference type="ARBA" id="ARBA00022679"/>
    </source>
</evidence>
<evidence type="ECO:0000259" key="10">
    <source>
        <dbReference type="SMART" id="SM00481"/>
    </source>
</evidence>
<comment type="subcellular location">
    <subcellularLocation>
        <location evidence="1">Cytoplasm</location>
    </subcellularLocation>
</comment>
<reference evidence="11 12" key="1">
    <citation type="journal article" date="2014" name="ISME J.">
        <title>Candidatus Competibacter-lineage genomes retrieved from metagenomes reveal functional metabolic diversity.</title>
        <authorList>
            <person name="McIlroy S.J."/>
            <person name="Albertsen M."/>
            <person name="Andresen E.K."/>
            <person name="Saunders A.M."/>
            <person name="Kristiansen R."/>
            <person name="Stokholm-Bjerregaard M."/>
            <person name="Nielsen K.L."/>
            <person name="Nielsen P.H."/>
        </authorList>
    </citation>
    <scope>NUCLEOTIDE SEQUENCE [LARGE SCALE GENOMIC DNA]</scope>
    <source>
        <strain evidence="11 12">Run_B_J11</strain>
    </source>
</reference>
<dbReference type="AlphaFoldDB" id="A0A7U7G7G9"/>
<keyword evidence="5 11" id="KW-0808">Transferase</keyword>
<dbReference type="GO" id="GO:0003887">
    <property type="term" value="F:DNA-directed DNA polymerase activity"/>
    <property type="evidence" value="ECO:0007669"/>
    <property type="project" value="UniProtKB-KW"/>
</dbReference>
<dbReference type="GO" id="GO:0003676">
    <property type="term" value="F:nucleic acid binding"/>
    <property type="evidence" value="ECO:0007669"/>
    <property type="project" value="InterPro"/>
</dbReference>
<organism evidence="11 12">
    <name type="scientific">Candidatus Contendobacter odensis Run_B_J11</name>
    <dbReference type="NCBI Taxonomy" id="1400861"/>
    <lineage>
        <taxon>Bacteria</taxon>
        <taxon>Pseudomonadati</taxon>
        <taxon>Pseudomonadota</taxon>
        <taxon>Gammaproteobacteria</taxon>
        <taxon>Candidatus Competibacteraceae</taxon>
        <taxon>Candidatus Contendibacter</taxon>
    </lineage>
</organism>
<evidence type="ECO:0000256" key="9">
    <source>
        <dbReference type="ARBA" id="ARBA00049244"/>
    </source>
</evidence>
<dbReference type="CDD" id="cd04485">
    <property type="entry name" value="DnaE_OBF"/>
    <property type="match status" value="1"/>
</dbReference>
<evidence type="ECO:0000256" key="6">
    <source>
        <dbReference type="ARBA" id="ARBA00022695"/>
    </source>
</evidence>
<feature type="domain" description="Polymerase/histidinol phosphatase N-terminal" evidence="10">
    <location>
        <begin position="6"/>
        <end position="73"/>
    </location>
</feature>
<dbReference type="FunFam" id="1.10.150.870:FF:000001">
    <property type="entry name" value="DNA polymerase III subunit alpha"/>
    <property type="match status" value="1"/>
</dbReference>
<evidence type="ECO:0000256" key="8">
    <source>
        <dbReference type="ARBA" id="ARBA00022932"/>
    </source>
</evidence>
<dbReference type="Pfam" id="PF01336">
    <property type="entry name" value="tRNA_anti-codon"/>
    <property type="match status" value="1"/>
</dbReference>
<evidence type="ECO:0000256" key="2">
    <source>
        <dbReference type="ARBA" id="ARBA00012417"/>
    </source>
</evidence>
<dbReference type="Proteomes" id="UP000019184">
    <property type="component" value="Unassembled WGS sequence"/>
</dbReference>
<dbReference type="InterPro" id="IPR016195">
    <property type="entry name" value="Pol/histidinol_Pase-like"/>
</dbReference>
<comment type="caution">
    <text evidence="11">The sequence shown here is derived from an EMBL/GenBank/DDBJ whole genome shotgun (WGS) entry which is preliminary data.</text>
</comment>
<dbReference type="SUPFAM" id="SSF89550">
    <property type="entry name" value="PHP domain-like"/>
    <property type="match status" value="1"/>
</dbReference>
<dbReference type="Pfam" id="PF20914">
    <property type="entry name" value="DNA_pol_IIIA_C"/>
    <property type="match status" value="1"/>
</dbReference>
<dbReference type="PANTHER" id="PTHR32294">
    <property type="entry name" value="DNA POLYMERASE III SUBUNIT ALPHA"/>
    <property type="match status" value="1"/>
</dbReference>
<dbReference type="InterPro" id="IPR041931">
    <property type="entry name" value="DNA_pol3_alpha_thumb_dom"/>
</dbReference>
<keyword evidence="8" id="KW-0239">DNA-directed DNA polymerase</keyword>
<evidence type="ECO:0000256" key="3">
    <source>
        <dbReference type="ARBA" id="ARBA00019114"/>
    </source>
</evidence>
<dbReference type="NCBIfam" id="NF004226">
    <property type="entry name" value="PRK05673.1"/>
    <property type="match status" value="1"/>
</dbReference>
<dbReference type="InterPro" id="IPR048472">
    <property type="entry name" value="DNA_pol_IIIA_C"/>
</dbReference>
<dbReference type="SMART" id="SM00481">
    <property type="entry name" value="POLIIIAc"/>
    <property type="match status" value="1"/>
</dbReference>
<dbReference type="Pfam" id="PF17657">
    <property type="entry name" value="DNA_pol3_finger"/>
    <property type="match status" value="1"/>
</dbReference>
<dbReference type="InterPro" id="IPR049821">
    <property type="entry name" value="PolIIIA_DnaE1_PHP"/>
</dbReference>
<keyword evidence="12" id="KW-1185">Reference proteome</keyword>
<evidence type="ECO:0000256" key="4">
    <source>
        <dbReference type="ARBA" id="ARBA00022490"/>
    </source>
</evidence>
<dbReference type="InterPro" id="IPR040982">
    <property type="entry name" value="DNA_pol3_finger"/>
</dbReference>
<dbReference type="Pfam" id="PF02811">
    <property type="entry name" value="PHP"/>
    <property type="match status" value="1"/>
</dbReference>
<keyword evidence="7" id="KW-0235">DNA replication</keyword>
<dbReference type="GO" id="GO:0008408">
    <property type="term" value="F:3'-5' exonuclease activity"/>
    <property type="evidence" value="ECO:0007669"/>
    <property type="project" value="InterPro"/>
</dbReference>
<dbReference type="InterPro" id="IPR029460">
    <property type="entry name" value="DNAPol_HHH"/>
</dbReference>
<protein>
    <recommendedName>
        <fullName evidence="3">DNA polymerase III subunit alpha</fullName>
        <ecNumber evidence="2">2.7.7.7</ecNumber>
    </recommendedName>
</protein>